<dbReference type="Gene3D" id="6.10.340.10">
    <property type="match status" value="1"/>
</dbReference>
<dbReference type="SUPFAM" id="SSF55073">
    <property type="entry name" value="Nucleotide cyclase"/>
    <property type="match status" value="1"/>
</dbReference>
<keyword evidence="3 7" id="KW-0812">Transmembrane</keyword>
<sequence>MAGAKDKTWVLREGLFAKYVVSLVGLVVFVLAVNGAMETWISYRATRTQLTDGLEDKAQATARRMEQSISELERQISWVTAASQDTLEKRRTGYAQLLHQVAVVTQLYQLNGEGREVLRVSRQSTTTGGNADLSRDMRFTDTVARGVSYSPASFVDERPVMSISVAHSGFNAGVTVAEVDLSFLSDYLSDNQVGKAAFAYVVDPHGRVLATSSKGPDVGTDVSKLPQVAAAIAPGREPDTSGTDFNGHSVLTAASTVPKLGWTVLFEQPTTQALMPIRDQLVRIALLIGMGLLVAILAGTLLARRMIIPITALRDGAHKLGEGDFSHRIDVHTSDELEDLAGQFNRMAGQLQETYTDLETKVEARTRDLAQSINELKVLEEVGRAVSSSLDLNAVLPTIAARALEISHADAVLIYGYEAELRRFNLVEADGIDKSAGGDHVSIDEGANNLSDAAKSGEPIAIADLDDAAEQPLRDVAVAAGFHSVLVVPLVDQQGTLGALVVLRRSSGEFEGSLIGLMRTFANQAVLAMRNARLFTEVDHKSHALETANETVRAQADQLREQTEQLKNWNKSLEERVATQLGEIERIRKLERFLAPQVAQLIASSDSPEGLLTSQRREVTVVFCDLRGFTAFTEATEPEEAMNVLREYHAALGKLIFKYEGTLDKYAGDGVMILFNAPIQFEDHTARAVKMAVEMRDTIGPLTERWRNRGHSLGFGIGIALGYATLGQVGFEQRLEYAAIGSVTNLASRLCAEAKPNQIVVSRRVYGMVEQWVEARALDDLQLKGFNHPVLAMEILSWRDEVDNVVDATAARRRG</sequence>
<evidence type="ECO:0000313" key="10">
    <source>
        <dbReference type="EMBL" id="MCG2632513.1"/>
    </source>
</evidence>
<dbReference type="CDD" id="cd06225">
    <property type="entry name" value="HAMP"/>
    <property type="match status" value="1"/>
</dbReference>
<dbReference type="SUPFAM" id="SSF158472">
    <property type="entry name" value="HAMP domain-like"/>
    <property type="match status" value="1"/>
</dbReference>
<dbReference type="CDD" id="cd07302">
    <property type="entry name" value="CHD"/>
    <property type="match status" value="1"/>
</dbReference>
<evidence type="ECO:0000256" key="1">
    <source>
        <dbReference type="ARBA" id="ARBA00004651"/>
    </source>
</evidence>
<gene>
    <name evidence="11" type="ORF">L6637_11665</name>
    <name evidence="10" type="ORF">L6654_38565</name>
</gene>
<dbReference type="PROSITE" id="PS50885">
    <property type="entry name" value="HAMP"/>
    <property type="match status" value="1"/>
</dbReference>
<dbReference type="InterPro" id="IPR001054">
    <property type="entry name" value="A/G_cyclase"/>
</dbReference>
<dbReference type="PANTHER" id="PTHR43081">
    <property type="entry name" value="ADENYLATE CYCLASE, TERMINAL-DIFFERENTIATION SPECIFIC-RELATED"/>
    <property type="match status" value="1"/>
</dbReference>
<dbReference type="InterPro" id="IPR033479">
    <property type="entry name" value="dCache_1"/>
</dbReference>
<accession>A0A9X1RJX1</accession>
<dbReference type="Gene3D" id="3.30.450.40">
    <property type="match status" value="1"/>
</dbReference>
<comment type="subcellular location">
    <subcellularLocation>
        <location evidence="1">Cell membrane</location>
        <topology evidence="1">Multi-pass membrane protein</topology>
    </subcellularLocation>
</comment>
<dbReference type="RefSeq" id="WP_237864324.1">
    <property type="nucleotide sequence ID" value="NZ_JAKLTY010000043.1"/>
</dbReference>
<dbReference type="Pfam" id="PF00672">
    <property type="entry name" value="HAMP"/>
    <property type="match status" value="1"/>
</dbReference>
<dbReference type="EMBL" id="JAKLTY010000043">
    <property type="protein sequence ID" value="MCG2632513.1"/>
    <property type="molecule type" value="Genomic_DNA"/>
</dbReference>
<comment type="caution">
    <text evidence="10">The sequence shown here is derived from an EMBL/GenBank/DDBJ whole genome shotgun (WGS) entry which is preliminary data.</text>
</comment>
<evidence type="ECO:0000256" key="4">
    <source>
        <dbReference type="ARBA" id="ARBA00022989"/>
    </source>
</evidence>
<keyword evidence="2" id="KW-1003">Cell membrane</keyword>
<feature type="transmembrane region" description="Helical" evidence="7">
    <location>
        <begin position="284"/>
        <end position="303"/>
    </location>
</feature>
<dbReference type="Pfam" id="PF01590">
    <property type="entry name" value="GAF"/>
    <property type="match status" value="1"/>
</dbReference>
<dbReference type="SMART" id="SM00304">
    <property type="entry name" value="HAMP"/>
    <property type="match status" value="1"/>
</dbReference>
<dbReference type="SMART" id="SM00044">
    <property type="entry name" value="CYCc"/>
    <property type="match status" value="1"/>
</dbReference>
<dbReference type="Pfam" id="PF02743">
    <property type="entry name" value="dCache_1"/>
    <property type="match status" value="1"/>
</dbReference>
<dbReference type="PANTHER" id="PTHR43081:SF20">
    <property type="entry name" value="TWO-COMPONENT RESPONSE REGULATOR"/>
    <property type="match status" value="1"/>
</dbReference>
<dbReference type="Proteomes" id="UP001139054">
    <property type="component" value="Unassembled WGS sequence"/>
</dbReference>
<evidence type="ECO:0000259" key="9">
    <source>
        <dbReference type="PROSITE" id="PS50885"/>
    </source>
</evidence>
<dbReference type="InterPro" id="IPR029016">
    <property type="entry name" value="GAF-like_dom_sf"/>
</dbReference>
<name>A0A9X1RJX1_9BRAD</name>
<protein>
    <submittedName>
        <fullName evidence="10">HAMP domain-containing protein</fullName>
    </submittedName>
</protein>
<evidence type="ECO:0000313" key="12">
    <source>
        <dbReference type="Proteomes" id="UP001139012"/>
    </source>
</evidence>
<dbReference type="SUPFAM" id="SSF55781">
    <property type="entry name" value="GAF domain-like"/>
    <property type="match status" value="1"/>
</dbReference>
<dbReference type="EMBL" id="JAKLUA010000003">
    <property type="protein sequence ID" value="MCG2667614.1"/>
    <property type="molecule type" value="Genomic_DNA"/>
</dbReference>
<dbReference type="PROSITE" id="PS50125">
    <property type="entry name" value="GUANYLATE_CYCLASE_2"/>
    <property type="match status" value="1"/>
</dbReference>
<dbReference type="Gene3D" id="3.30.450.20">
    <property type="entry name" value="PAS domain"/>
    <property type="match status" value="1"/>
</dbReference>
<feature type="coiled-coil region" evidence="6">
    <location>
        <begin position="542"/>
        <end position="590"/>
    </location>
</feature>
<keyword evidence="6" id="KW-0175">Coiled coil</keyword>
<feature type="domain" description="HAMP" evidence="9">
    <location>
        <begin position="304"/>
        <end position="356"/>
    </location>
</feature>
<dbReference type="Pfam" id="PF00211">
    <property type="entry name" value="Guanylate_cyc"/>
    <property type="match status" value="1"/>
</dbReference>
<dbReference type="Proteomes" id="UP001139012">
    <property type="component" value="Unassembled WGS sequence"/>
</dbReference>
<organism evidence="10 13">
    <name type="scientific">Bradyrhizobium zhengyangense</name>
    <dbReference type="NCBI Taxonomy" id="2911009"/>
    <lineage>
        <taxon>Bacteria</taxon>
        <taxon>Pseudomonadati</taxon>
        <taxon>Pseudomonadota</taxon>
        <taxon>Alphaproteobacteria</taxon>
        <taxon>Hyphomicrobiales</taxon>
        <taxon>Nitrobacteraceae</taxon>
        <taxon>Bradyrhizobium</taxon>
    </lineage>
</organism>
<dbReference type="Gene3D" id="3.30.70.1230">
    <property type="entry name" value="Nucleotide cyclase"/>
    <property type="match status" value="1"/>
</dbReference>
<dbReference type="AlphaFoldDB" id="A0A9X1RJX1"/>
<evidence type="ECO:0000259" key="8">
    <source>
        <dbReference type="PROSITE" id="PS50125"/>
    </source>
</evidence>
<reference evidence="10" key="1">
    <citation type="submission" date="2022-01" db="EMBL/GenBank/DDBJ databases">
        <title>Genome sequnece data of strain Bradyrhizobium sp. nov.</title>
        <authorList>
            <person name="Zhang J."/>
        </authorList>
    </citation>
    <scope>NUCLEOTIDE SEQUENCE</scope>
    <source>
        <strain evidence="11">WYCCWR 12774</strain>
        <strain evidence="10">WYCCWR 13023</strain>
    </source>
</reference>
<evidence type="ECO:0000256" key="5">
    <source>
        <dbReference type="ARBA" id="ARBA00023136"/>
    </source>
</evidence>
<feature type="transmembrane region" description="Helical" evidence="7">
    <location>
        <begin position="16"/>
        <end position="37"/>
    </location>
</feature>
<dbReference type="GO" id="GO:0005886">
    <property type="term" value="C:plasma membrane"/>
    <property type="evidence" value="ECO:0007669"/>
    <property type="project" value="UniProtKB-SubCell"/>
</dbReference>
<keyword evidence="12" id="KW-1185">Reference proteome</keyword>
<dbReference type="InterPro" id="IPR029787">
    <property type="entry name" value="Nucleotide_cyclase"/>
</dbReference>
<keyword evidence="4 7" id="KW-1133">Transmembrane helix</keyword>
<dbReference type="GO" id="GO:0006171">
    <property type="term" value="P:cAMP biosynthetic process"/>
    <property type="evidence" value="ECO:0007669"/>
    <property type="project" value="TreeGrafter"/>
</dbReference>
<dbReference type="GO" id="GO:0035556">
    <property type="term" value="P:intracellular signal transduction"/>
    <property type="evidence" value="ECO:0007669"/>
    <property type="project" value="InterPro"/>
</dbReference>
<dbReference type="InterPro" id="IPR003018">
    <property type="entry name" value="GAF"/>
</dbReference>
<dbReference type="GO" id="GO:0004016">
    <property type="term" value="F:adenylate cyclase activity"/>
    <property type="evidence" value="ECO:0007669"/>
    <property type="project" value="UniProtKB-ARBA"/>
</dbReference>
<evidence type="ECO:0000256" key="7">
    <source>
        <dbReference type="SAM" id="Phobius"/>
    </source>
</evidence>
<evidence type="ECO:0000313" key="11">
    <source>
        <dbReference type="EMBL" id="MCG2667614.1"/>
    </source>
</evidence>
<proteinExistence type="predicted"/>
<evidence type="ECO:0000256" key="3">
    <source>
        <dbReference type="ARBA" id="ARBA00022692"/>
    </source>
</evidence>
<dbReference type="InterPro" id="IPR050697">
    <property type="entry name" value="Adenylyl/Guanylyl_Cyclase_3/4"/>
</dbReference>
<evidence type="ECO:0000313" key="13">
    <source>
        <dbReference type="Proteomes" id="UP001139054"/>
    </source>
</evidence>
<evidence type="ECO:0000256" key="6">
    <source>
        <dbReference type="SAM" id="Coils"/>
    </source>
</evidence>
<dbReference type="SMART" id="SM00065">
    <property type="entry name" value="GAF"/>
    <property type="match status" value="1"/>
</dbReference>
<feature type="domain" description="Guanylate cyclase" evidence="8">
    <location>
        <begin position="620"/>
        <end position="751"/>
    </location>
</feature>
<keyword evidence="5 7" id="KW-0472">Membrane</keyword>
<dbReference type="InterPro" id="IPR003660">
    <property type="entry name" value="HAMP_dom"/>
</dbReference>
<evidence type="ECO:0000256" key="2">
    <source>
        <dbReference type="ARBA" id="ARBA00022475"/>
    </source>
</evidence>